<proteinExistence type="predicted"/>
<protein>
    <submittedName>
        <fullName evidence="1">Uncharacterized protein</fullName>
    </submittedName>
</protein>
<reference evidence="1" key="1">
    <citation type="journal article" date="2023" name="Plant J.">
        <title>The genome of the king protea, Protea cynaroides.</title>
        <authorList>
            <person name="Chang J."/>
            <person name="Duong T.A."/>
            <person name="Schoeman C."/>
            <person name="Ma X."/>
            <person name="Roodt D."/>
            <person name="Barker N."/>
            <person name="Li Z."/>
            <person name="Van de Peer Y."/>
            <person name="Mizrachi E."/>
        </authorList>
    </citation>
    <scope>NUCLEOTIDE SEQUENCE</scope>
    <source>
        <tissue evidence="1">Young leaves</tissue>
    </source>
</reference>
<comment type="caution">
    <text evidence="1">The sequence shown here is derived from an EMBL/GenBank/DDBJ whole genome shotgun (WGS) entry which is preliminary data.</text>
</comment>
<dbReference type="AlphaFoldDB" id="A0A9Q0KLP5"/>
<dbReference type="EMBL" id="JAMYWD010000004">
    <property type="protein sequence ID" value="KAJ4972978.1"/>
    <property type="molecule type" value="Genomic_DNA"/>
</dbReference>
<keyword evidence="2" id="KW-1185">Reference proteome</keyword>
<evidence type="ECO:0000313" key="1">
    <source>
        <dbReference type="EMBL" id="KAJ4972978.1"/>
    </source>
</evidence>
<gene>
    <name evidence="1" type="ORF">NE237_006152</name>
</gene>
<dbReference type="OrthoDB" id="996090at2759"/>
<accession>A0A9Q0KLP5</accession>
<evidence type="ECO:0000313" key="2">
    <source>
        <dbReference type="Proteomes" id="UP001141806"/>
    </source>
</evidence>
<sequence>MRSKVEDDDTSALGVSVQLGVVSPIIAARIERKDGVPKKKRSGRVNPLSHVQSLVHDGGKRDWRGTVSLKRTNLSRFLGFPNKETMPRLAMVEDGYSTPLVTLKFEYHSGYGCIYGPPYEWEVYSNLIRCYEIPWVHYKDRQGDYYILVMDKIGPNLWDVGSSSGMPSEGFTRVN</sequence>
<dbReference type="Gene3D" id="3.30.200.20">
    <property type="entry name" value="Phosphorylase Kinase, domain 1"/>
    <property type="match status" value="1"/>
</dbReference>
<dbReference type="Proteomes" id="UP001141806">
    <property type="component" value="Unassembled WGS sequence"/>
</dbReference>
<name>A0A9Q0KLP5_9MAGN</name>
<organism evidence="1 2">
    <name type="scientific">Protea cynaroides</name>
    <dbReference type="NCBI Taxonomy" id="273540"/>
    <lineage>
        <taxon>Eukaryota</taxon>
        <taxon>Viridiplantae</taxon>
        <taxon>Streptophyta</taxon>
        <taxon>Embryophyta</taxon>
        <taxon>Tracheophyta</taxon>
        <taxon>Spermatophyta</taxon>
        <taxon>Magnoliopsida</taxon>
        <taxon>Proteales</taxon>
        <taxon>Proteaceae</taxon>
        <taxon>Protea</taxon>
    </lineage>
</organism>